<organism evidence="2">
    <name type="scientific">Oryza punctata</name>
    <name type="common">Red rice</name>
    <dbReference type="NCBI Taxonomy" id="4537"/>
    <lineage>
        <taxon>Eukaryota</taxon>
        <taxon>Viridiplantae</taxon>
        <taxon>Streptophyta</taxon>
        <taxon>Embryophyta</taxon>
        <taxon>Tracheophyta</taxon>
        <taxon>Spermatophyta</taxon>
        <taxon>Magnoliopsida</taxon>
        <taxon>Liliopsida</taxon>
        <taxon>Poales</taxon>
        <taxon>Poaceae</taxon>
        <taxon>BOP clade</taxon>
        <taxon>Oryzoideae</taxon>
        <taxon>Oryzeae</taxon>
        <taxon>Oryzinae</taxon>
        <taxon>Oryza</taxon>
    </lineage>
</organism>
<keyword evidence="3" id="KW-1185">Reference proteome</keyword>
<sequence length="210" mass="21299">MLGRIIFCVVIAAAILAVVLLATVSPLPGRHKGRGPDHPWTLTVYIHTTAAAVAAGTVSPPQRQQQEQGAGAASAFVFRHRMTAGPQSASRTVGAATGFVLPGEAGEVMSVFDTVHLAFDVAGMSGSVCVQAASVGGRGEGGDGKASRPTRRRGECGDPEVLRVVGGTGAFAFVAGGEAVLRALCAPRLFGGEATAKVLRLELSVAPAKS</sequence>
<evidence type="ECO:0000256" key="1">
    <source>
        <dbReference type="SAM" id="MobiDB-lite"/>
    </source>
</evidence>
<accession>A0A0E0KIU4</accession>
<dbReference type="EnsemblPlants" id="OPUNC03G30750.1">
    <property type="protein sequence ID" value="OPUNC03G30750.1"/>
    <property type="gene ID" value="OPUNC03G30750"/>
</dbReference>
<evidence type="ECO:0000313" key="3">
    <source>
        <dbReference type="Proteomes" id="UP000026962"/>
    </source>
</evidence>
<evidence type="ECO:0008006" key="4">
    <source>
        <dbReference type="Google" id="ProtNLM"/>
    </source>
</evidence>
<evidence type="ECO:0000313" key="2">
    <source>
        <dbReference type="EnsemblPlants" id="OPUNC03G30750.1"/>
    </source>
</evidence>
<dbReference type="HOGENOM" id="CLU_114378_0_0_1"/>
<dbReference type="Proteomes" id="UP000026962">
    <property type="component" value="Chromosome 3"/>
</dbReference>
<protein>
    <recommendedName>
        <fullName evidence="4">Dirigent protein</fullName>
    </recommendedName>
</protein>
<name>A0A0E0KIU4_ORYPU</name>
<dbReference type="Gramene" id="OPUNC03G30750.1">
    <property type="protein sequence ID" value="OPUNC03G30750.1"/>
    <property type="gene ID" value="OPUNC03G30750"/>
</dbReference>
<proteinExistence type="predicted"/>
<reference evidence="2" key="2">
    <citation type="submission" date="2018-05" db="EMBL/GenBank/DDBJ databases">
        <title>OpunRS2 (Oryza punctata Reference Sequence Version 2).</title>
        <authorList>
            <person name="Zhang J."/>
            <person name="Kudrna D."/>
            <person name="Lee S."/>
            <person name="Talag J."/>
            <person name="Welchert J."/>
            <person name="Wing R.A."/>
        </authorList>
    </citation>
    <scope>NUCLEOTIDE SEQUENCE [LARGE SCALE GENOMIC DNA]</scope>
</reference>
<dbReference type="STRING" id="4537.A0A0E0KIU4"/>
<feature type="compositionally biased region" description="Basic and acidic residues" evidence="1">
    <location>
        <begin position="140"/>
        <end position="156"/>
    </location>
</feature>
<dbReference type="AlphaFoldDB" id="A0A0E0KIU4"/>
<dbReference type="eggNOG" id="ENOG502RZEP">
    <property type="taxonomic scope" value="Eukaryota"/>
</dbReference>
<reference evidence="2" key="1">
    <citation type="submission" date="2015-04" db="UniProtKB">
        <authorList>
            <consortium name="EnsemblPlants"/>
        </authorList>
    </citation>
    <scope>IDENTIFICATION</scope>
</reference>
<dbReference type="OMA" id="FHHTLTE"/>
<feature type="region of interest" description="Disordered" evidence="1">
    <location>
        <begin position="136"/>
        <end position="156"/>
    </location>
</feature>